<proteinExistence type="predicted"/>
<dbReference type="Proteomes" id="UP000054869">
    <property type="component" value="Unassembled WGS sequence"/>
</dbReference>
<evidence type="ECO:0000313" key="1">
    <source>
        <dbReference type="EMBL" id="KTD23473.1"/>
    </source>
</evidence>
<dbReference type="PATRIC" id="fig|45067.4.peg.874"/>
<dbReference type="EMBL" id="LNYI01000014">
    <property type="protein sequence ID" value="KTD23473.1"/>
    <property type="molecule type" value="Genomic_DNA"/>
</dbReference>
<keyword evidence="2" id="KW-1185">Reference proteome</keyword>
<name>A0A0W0VTT3_9GAMM</name>
<dbReference type="eggNOG" id="ENOG5033Q1T">
    <property type="taxonomic scope" value="Bacteria"/>
</dbReference>
<dbReference type="AlphaFoldDB" id="A0A0W0VTT3"/>
<reference evidence="1 2" key="1">
    <citation type="submission" date="2015-11" db="EMBL/GenBank/DDBJ databases">
        <title>Genomic analysis of 38 Legionella species identifies large and diverse effector repertoires.</title>
        <authorList>
            <person name="Burstein D."/>
            <person name="Amaro F."/>
            <person name="Zusman T."/>
            <person name="Lifshitz Z."/>
            <person name="Cohen O."/>
            <person name="Gilbert J.A."/>
            <person name="Pupko T."/>
            <person name="Shuman H.A."/>
            <person name="Segal G."/>
        </authorList>
    </citation>
    <scope>NUCLEOTIDE SEQUENCE [LARGE SCALE GENOMIC DNA]</scope>
    <source>
        <strain evidence="1 2">ATCC 49751</strain>
    </source>
</reference>
<protein>
    <submittedName>
        <fullName evidence="1">Uncharacterized protein</fullName>
    </submittedName>
</protein>
<evidence type="ECO:0000313" key="2">
    <source>
        <dbReference type="Proteomes" id="UP000054869"/>
    </source>
</evidence>
<dbReference type="SUPFAM" id="SSF51197">
    <property type="entry name" value="Clavaminate synthase-like"/>
    <property type="match status" value="1"/>
</dbReference>
<dbReference type="RefSeq" id="WP_028373387.1">
    <property type="nucleotide sequence ID" value="NZ_CAAAJD010000014.1"/>
</dbReference>
<dbReference type="InterPro" id="IPR027443">
    <property type="entry name" value="IPNS-like_sf"/>
</dbReference>
<sequence>MLSSELIFPLLQKQFYAQVPFPMEQTIFVQAIEAFLKFLQEPSHIKNYIDFTIAPQHRRGDVGFKHREAGDHLYNDSKDFFHFHPALFAKYTDFLSANPVVFDFVSKAKPIWDLAYKTVYDVLFSLEKKFPGVVSKVFDAEYPHLLLRFLKYDWQESGKYLAKPHFDAGSFTLAIAESSPGLRIGSCPENLRLVEHKLGHAIFMLSSNFKQVMDTDDMFAGWHDVIQLDDTLVGKPFARWAIVAFIEAHGVTALPRSETHKWYKGEIVD</sequence>
<organism evidence="1 2">
    <name type="scientific">Legionella lansingensis</name>
    <dbReference type="NCBI Taxonomy" id="45067"/>
    <lineage>
        <taxon>Bacteria</taxon>
        <taxon>Pseudomonadati</taxon>
        <taxon>Pseudomonadota</taxon>
        <taxon>Gammaproteobacteria</taxon>
        <taxon>Legionellales</taxon>
        <taxon>Legionellaceae</taxon>
        <taxon>Legionella</taxon>
    </lineage>
</organism>
<dbReference type="STRING" id="45067.Llan_0844"/>
<dbReference type="OrthoDB" id="5635381at2"/>
<dbReference type="Gene3D" id="2.60.120.330">
    <property type="entry name" value="B-lactam Antibiotic, Isopenicillin N Synthase, Chain"/>
    <property type="match status" value="1"/>
</dbReference>
<accession>A0A0W0VTT3</accession>
<gene>
    <name evidence="1" type="ORF">Llan_0844</name>
</gene>
<comment type="caution">
    <text evidence="1">The sequence shown here is derived from an EMBL/GenBank/DDBJ whole genome shotgun (WGS) entry which is preliminary data.</text>
</comment>